<feature type="transmembrane region" description="Helical" evidence="10">
    <location>
        <begin position="321"/>
        <end position="342"/>
    </location>
</feature>
<dbReference type="GO" id="GO:0007165">
    <property type="term" value="P:signal transduction"/>
    <property type="evidence" value="ECO:0007669"/>
    <property type="project" value="UniProtKB-KW"/>
</dbReference>
<dbReference type="InterPro" id="IPR004117">
    <property type="entry name" value="7tm6_olfct_rcpt"/>
</dbReference>
<organism evidence="11">
    <name type="scientific">Timema douglasi</name>
    <name type="common">Walking stick</name>
    <dbReference type="NCBI Taxonomy" id="61478"/>
    <lineage>
        <taxon>Eukaryota</taxon>
        <taxon>Metazoa</taxon>
        <taxon>Ecdysozoa</taxon>
        <taxon>Arthropoda</taxon>
        <taxon>Hexapoda</taxon>
        <taxon>Insecta</taxon>
        <taxon>Pterygota</taxon>
        <taxon>Neoptera</taxon>
        <taxon>Polyneoptera</taxon>
        <taxon>Phasmatodea</taxon>
        <taxon>Timematodea</taxon>
        <taxon>Timematoidea</taxon>
        <taxon>Timematidae</taxon>
        <taxon>Timema</taxon>
    </lineage>
</organism>
<keyword evidence="2" id="KW-1003">Cell membrane</keyword>
<accession>A0A7R8ZHL1</accession>
<keyword evidence="6 10" id="KW-1133">Transmembrane helix</keyword>
<feature type="transmembrane region" description="Helical" evidence="10">
    <location>
        <begin position="33"/>
        <end position="54"/>
    </location>
</feature>
<dbReference type="GO" id="GO:0004984">
    <property type="term" value="F:olfactory receptor activity"/>
    <property type="evidence" value="ECO:0007669"/>
    <property type="project" value="InterPro"/>
</dbReference>
<evidence type="ECO:0000256" key="2">
    <source>
        <dbReference type="ARBA" id="ARBA00022475"/>
    </source>
</evidence>
<comment type="subcellular location">
    <subcellularLocation>
        <location evidence="1 10">Cell membrane</location>
        <topology evidence="1 10">Multi-pass membrane protein</topology>
    </subcellularLocation>
</comment>
<dbReference type="GO" id="GO:0005886">
    <property type="term" value="C:plasma membrane"/>
    <property type="evidence" value="ECO:0007669"/>
    <property type="project" value="UniProtKB-SubCell"/>
</dbReference>
<evidence type="ECO:0000256" key="1">
    <source>
        <dbReference type="ARBA" id="ARBA00004651"/>
    </source>
</evidence>
<feature type="transmembrane region" description="Helical" evidence="10">
    <location>
        <begin position="184"/>
        <end position="209"/>
    </location>
</feature>
<keyword evidence="9 10" id="KW-0807">Transducer</keyword>
<evidence type="ECO:0000256" key="7">
    <source>
        <dbReference type="ARBA" id="ARBA00023136"/>
    </source>
</evidence>
<evidence type="ECO:0000256" key="3">
    <source>
        <dbReference type="ARBA" id="ARBA00022606"/>
    </source>
</evidence>
<comment type="caution">
    <text evidence="10">Lacks conserved residue(s) required for the propagation of feature annotation.</text>
</comment>
<evidence type="ECO:0000256" key="9">
    <source>
        <dbReference type="ARBA" id="ARBA00023224"/>
    </source>
</evidence>
<sequence length="375" mass="43266">MGSENVCSVSLSALRHLGLVSPRTRPELLRKSLLALVLVFQASIVSVRAVTLYQSWGDVQKVSLNFYLFMAFFNAQLKALHTLRHGRHLQRMYLEFDELLVSFEEKLDLPRELSPFKVEKTARKIVVCWFYGSAFIVATFATVPLLVSYLQYDPRRDGTWDRPMMLDTWWPIDAKGSPSYELAYLFYVTSLATCVSYQFHYNGACWALVSRLNHRFVILQYVMRNMKYSGDVRNMLLYLEEHDELDEEVPVNRTVEEVPFDSEHPSGGAVYYLGERSGEEKRRFRARSEMVPQSNLSLSIQYHQRILSLCEKLEVFMSPILAVDILTSLVILCVCGFLTSIVSTSLPAEYFWSDKTIRICPYELSDGGKHWVNIL</sequence>
<dbReference type="GO" id="GO:0005549">
    <property type="term" value="F:odorant binding"/>
    <property type="evidence" value="ECO:0007669"/>
    <property type="project" value="InterPro"/>
</dbReference>
<keyword evidence="5 10" id="KW-0552">Olfaction</keyword>
<keyword evidence="3 10" id="KW-0716">Sensory transduction</keyword>
<dbReference type="AlphaFoldDB" id="A0A7R8ZHL1"/>
<proteinExistence type="inferred from homology"/>
<comment type="similarity">
    <text evidence="10">Belongs to the insect chemoreceptor superfamily. Heteromeric odorant receptor channel (TC 1.A.69) family.</text>
</comment>
<keyword evidence="7 10" id="KW-0472">Membrane</keyword>
<evidence type="ECO:0000256" key="10">
    <source>
        <dbReference type="RuleBase" id="RU351113"/>
    </source>
</evidence>
<gene>
    <name evidence="11" type="ORF">TDIB3V08_LOCUS11933</name>
</gene>
<dbReference type="Pfam" id="PF02949">
    <property type="entry name" value="7tm_6"/>
    <property type="match status" value="1"/>
</dbReference>
<protein>
    <recommendedName>
        <fullName evidence="10">Odorant receptor</fullName>
    </recommendedName>
</protein>
<feature type="transmembrane region" description="Helical" evidence="10">
    <location>
        <begin position="126"/>
        <end position="150"/>
    </location>
</feature>
<evidence type="ECO:0000256" key="8">
    <source>
        <dbReference type="ARBA" id="ARBA00023170"/>
    </source>
</evidence>
<keyword evidence="8 10" id="KW-0675">Receptor</keyword>
<name>A0A7R8ZHL1_TIMDO</name>
<feature type="transmembrane region" description="Helical" evidence="10">
    <location>
        <begin position="66"/>
        <end position="83"/>
    </location>
</feature>
<evidence type="ECO:0000256" key="6">
    <source>
        <dbReference type="ARBA" id="ARBA00022989"/>
    </source>
</evidence>
<evidence type="ECO:0000256" key="5">
    <source>
        <dbReference type="ARBA" id="ARBA00022725"/>
    </source>
</evidence>
<evidence type="ECO:0000256" key="4">
    <source>
        <dbReference type="ARBA" id="ARBA00022692"/>
    </source>
</evidence>
<dbReference type="PANTHER" id="PTHR21137">
    <property type="entry name" value="ODORANT RECEPTOR"/>
    <property type="match status" value="1"/>
</dbReference>
<keyword evidence="4 10" id="KW-0812">Transmembrane</keyword>
<dbReference type="EMBL" id="OA576813">
    <property type="protein sequence ID" value="CAD7205783.1"/>
    <property type="molecule type" value="Genomic_DNA"/>
</dbReference>
<evidence type="ECO:0000313" key="11">
    <source>
        <dbReference type="EMBL" id="CAD7205783.1"/>
    </source>
</evidence>
<dbReference type="PANTHER" id="PTHR21137:SF3">
    <property type="entry name" value="ODORANT RECEPTOR 30A-RELATED"/>
    <property type="match status" value="1"/>
</dbReference>
<reference evidence="11" key="1">
    <citation type="submission" date="2020-11" db="EMBL/GenBank/DDBJ databases">
        <authorList>
            <person name="Tran Van P."/>
        </authorList>
    </citation>
    <scope>NUCLEOTIDE SEQUENCE</scope>
</reference>